<accession>A0A2K3KIM5</accession>
<protein>
    <submittedName>
        <fullName evidence="2">Uncharacterized protein</fullName>
    </submittedName>
</protein>
<feature type="region of interest" description="Disordered" evidence="1">
    <location>
        <begin position="34"/>
        <end position="88"/>
    </location>
</feature>
<sequence length="88" mass="9651">AARLRKRPAPTPKDKGKSTKFIVNENEIGLGFTKPLRTVLPTSDIPTSDNPLSELEKHLSPDPLNNQPPSHETQHKSSSPPKPKSPQP</sequence>
<name>A0A2K3KIM5_TRIPR</name>
<reference evidence="2 3" key="1">
    <citation type="journal article" date="2014" name="Am. J. Bot.">
        <title>Genome assembly and annotation for red clover (Trifolium pratense; Fabaceae).</title>
        <authorList>
            <person name="Istvanek J."/>
            <person name="Jaros M."/>
            <person name="Krenek A."/>
            <person name="Repkova J."/>
        </authorList>
    </citation>
    <scope>NUCLEOTIDE SEQUENCE [LARGE SCALE GENOMIC DNA]</scope>
    <source>
        <strain evidence="3">cv. Tatra</strain>
        <tissue evidence="2">Young leaves</tissue>
    </source>
</reference>
<dbReference type="Proteomes" id="UP000236291">
    <property type="component" value="Unassembled WGS sequence"/>
</dbReference>
<comment type="caution">
    <text evidence="2">The sequence shown here is derived from an EMBL/GenBank/DDBJ whole genome shotgun (WGS) entry which is preliminary data.</text>
</comment>
<evidence type="ECO:0000313" key="3">
    <source>
        <dbReference type="Proteomes" id="UP000236291"/>
    </source>
</evidence>
<reference evidence="2 3" key="2">
    <citation type="journal article" date="2017" name="Front. Plant Sci.">
        <title>Gene Classification and Mining of Molecular Markers Useful in Red Clover (Trifolium pratense) Breeding.</title>
        <authorList>
            <person name="Istvanek J."/>
            <person name="Dluhosova J."/>
            <person name="Dluhos P."/>
            <person name="Patkova L."/>
            <person name="Nedelnik J."/>
            <person name="Repkova J."/>
        </authorList>
    </citation>
    <scope>NUCLEOTIDE SEQUENCE [LARGE SCALE GENOMIC DNA]</scope>
    <source>
        <strain evidence="3">cv. Tatra</strain>
        <tissue evidence="2">Young leaves</tissue>
    </source>
</reference>
<gene>
    <name evidence="2" type="ORF">L195_g062915</name>
</gene>
<feature type="region of interest" description="Disordered" evidence="1">
    <location>
        <begin position="1"/>
        <end position="22"/>
    </location>
</feature>
<evidence type="ECO:0000313" key="2">
    <source>
        <dbReference type="EMBL" id="PNX66138.1"/>
    </source>
</evidence>
<feature type="compositionally biased region" description="Polar residues" evidence="1">
    <location>
        <begin position="40"/>
        <end position="51"/>
    </location>
</feature>
<dbReference type="EMBL" id="ASHM01189348">
    <property type="protein sequence ID" value="PNX66138.1"/>
    <property type="molecule type" value="Genomic_DNA"/>
</dbReference>
<proteinExistence type="predicted"/>
<feature type="non-terminal residue" evidence="2">
    <location>
        <position position="88"/>
    </location>
</feature>
<dbReference type="AlphaFoldDB" id="A0A2K3KIM5"/>
<organism evidence="2 3">
    <name type="scientific">Trifolium pratense</name>
    <name type="common">Red clover</name>
    <dbReference type="NCBI Taxonomy" id="57577"/>
    <lineage>
        <taxon>Eukaryota</taxon>
        <taxon>Viridiplantae</taxon>
        <taxon>Streptophyta</taxon>
        <taxon>Embryophyta</taxon>
        <taxon>Tracheophyta</taxon>
        <taxon>Spermatophyta</taxon>
        <taxon>Magnoliopsida</taxon>
        <taxon>eudicotyledons</taxon>
        <taxon>Gunneridae</taxon>
        <taxon>Pentapetalae</taxon>
        <taxon>rosids</taxon>
        <taxon>fabids</taxon>
        <taxon>Fabales</taxon>
        <taxon>Fabaceae</taxon>
        <taxon>Papilionoideae</taxon>
        <taxon>50 kb inversion clade</taxon>
        <taxon>NPAAA clade</taxon>
        <taxon>Hologalegina</taxon>
        <taxon>IRL clade</taxon>
        <taxon>Trifolieae</taxon>
        <taxon>Trifolium</taxon>
    </lineage>
</organism>
<feature type="non-terminal residue" evidence="2">
    <location>
        <position position="1"/>
    </location>
</feature>
<evidence type="ECO:0000256" key="1">
    <source>
        <dbReference type="SAM" id="MobiDB-lite"/>
    </source>
</evidence>